<dbReference type="FunFam" id="3.40.50.880:FF:000004">
    <property type="entry name" value="Homoserine O-succinyltransferase"/>
    <property type="match status" value="1"/>
</dbReference>
<evidence type="ECO:0000313" key="10">
    <source>
        <dbReference type="EMBL" id="XBS54317.1"/>
    </source>
</evidence>
<dbReference type="InterPro" id="IPR005697">
    <property type="entry name" value="HST_MetA"/>
</dbReference>
<evidence type="ECO:0000256" key="8">
    <source>
        <dbReference type="HAMAP-Rule" id="MF_00295"/>
    </source>
</evidence>
<evidence type="ECO:0000256" key="1">
    <source>
        <dbReference type="ARBA" id="ARBA00004496"/>
    </source>
</evidence>
<keyword evidence="3 8" id="KW-0028">Amino-acid biosynthesis</keyword>
<name>A0AAU7PQ13_9FIRM</name>
<feature type="active site" evidence="8">
    <location>
        <position position="237"/>
    </location>
</feature>
<evidence type="ECO:0000256" key="4">
    <source>
        <dbReference type="ARBA" id="ARBA00022679"/>
    </source>
</evidence>
<feature type="site" description="Important for substrate specificity" evidence="8">
    <location>
        <position position="192"/>
    </location>
</feature>
<dbReference type="GO" id="GO:0005737">
    <property type="term" value="C:cytoplasm"/>
    <property type="evidence" value="ECO:0007669"/>
    <property type="project" value="UniProtKB-SubCell"/>
</dbReference>
<dbReference type="RefSeq" id="WP_349946896.1">
    <property type="nucleotide sequence ID" value="NZ_CP157940.1"/>
</dbReference>
<dbReference type="InterPro" id="IPR029062">
    <property type="entry name" value="Class_I_gatase-like"/>
</dbReference>
<proteinExistence type="inferred from homology"/>
<dbReference type="AlphaFoldDB" id="A0AAU7PQ13"/>
<comment type="subcellular location">
    <subcellularLocation>
        <location evidence="1 8">Cytoplasm</location>
    </subcellularLocation>
</comment>
<dbReference type="EC" id="2.3.1.31" evidence="8"/>
<protein>
    <recommendedName>
        <fullName evidence="8">Homoserine O-acetyltransferase</fullName>
        <shortName evidence="8">HAT</shortName>
        <ecNumber evidence="8">2.3.1.31</ecNumber>
    </recommendedName>
    <alternativeName>
        <fullName evidence="8">Homoserine transacetylase</fullName>
        <shortName evidence="8">HTA</shortName>
    </alternativeName>
</protein>
<evidence type="ECO:0000256" key="7">
    <source>
        <dbReference type="ARBA" id="ARBA00049043"/>
    </source>
</evidence>
<dbReference type="PANTHER" id="PTHR20919:SF0">
    <property type="entry name" value="HOMOSERINE O-SUCCINYLTRANSFERASE"/>
    <property type="match status" value="1"/>
</dbReference>
<sequence>MPIKVQKDLPAKAILEKENIFMMDEDRALSQDIRPLEILIINLMPIKEETETQLLRALSNTPLQVDCTFLMLESHTSKNTSASHLNKFYVYFDEVKKKKFDGMIITGAPVENMEFEEVNYWEELKKIMEWSKTHVTSTLHICWGAQAGLYYHYGIQKYKRESKLSGIYRHKVLDRKVPLVRSLDDYVMAPHSRYTEVRREDIEKQPELVILAESKEAGILLVMSRDGKQVFVQGHPEYDRMTLDGEYHRDLGKGLEPEIPCNYYEDDDPNTVPVLNWRNVANTLYGNWLNFYVYQITPYLLEVEEN</sequence>
<dbReference type="EMBL" id="CP157940">
    <property type="protein sequence ID" value="XBS54317.1"/>
    <property type="molecule type" value="Genomic_DNA"/>
</dbReference>
<comment type="function">
    <text evidence="8">Transfers an acetyl group from acetyl-CoA to L-homoserine, forming acetyl-L-homoserine.</text>
</comment>
<dbReference type="PIRSF" id="PIRSF000450">
    <property type="entry name" value="H_ser_succinyltr"/>
    <property type="match status" value="1"/>
</dbReference>
<evidence type="ECO:0000256" key="5">
    <source>
        <dbReference type="ARBA" id="ARBA00023167"/>
    </source>
</evidence>
<comment type="similarity">
    <text evidence="8">Belongs to the MetA family.</text>
</comment>
<evidence type="ECO:0000256" key="6">
    <source>
        <dbReference type="ARBA" id="ARBA00023315"/>
    </source>
</evidence>
<dbReference type="GO" id="GO:0019281">
    <property type="term" value="P:L-methionine biosynthetic process from homoserine via O-succinyl-L-homoserine and cystathionine"/>
    <property type="evidence" value="ECO:0007669"/>
    <property type="project" value="InterPro"/>
</dbReference>
<dbReference type="NCBIfam" id="TIGR01001">
    <property type="entry name" value="metA"/>
    <property type="match status" value="1"/>
</dbReference>
<feature type="binding site" evidence="8">
    <location>
        <position position="192"/>
    </location>
    <ligand>
        <name>substrate</name>
    </ligand>
</feature>
<reference evidence="10" key="1">
    <citation type="submission" date="2024-06" db="EMBL/GenBank/DDBJ databases">
        <title>Lacrimispora cavernae sp. nov., a novel anaerobe isolated from bat guano pile inside a cave.</title>
        <authorList>
            <person name="Miller S.L."/>
            <person name="Lu N."/>
            <person name="King J."/>
            <person name="Sankaranarayanan K."/>
            <person name="Lawson P.A."/>
        </authorList>
    </citation>
    <scope>NUCLEOTIDE SEQUENCE</scope>
    <source>
        <strain evidence="10">BS-2</strain>
    </source>
</reference>
<accession>A0AAU7PQ13</accession>
<dbReference type="CDD" id="cd03131">
    <property type="entry name" value="GATase1_HTS"/>
    <property type="match status" value="1"/>
</dbReference>
<dbReference type="HAMAP" id="MF_00295">
    <property type="entry name" value="MetA_acyltransf"/>
    <property type="match status" value="1"/>
</dbReference>
<evidence type="ECO:0000256" key="9">
    <source>
        <dbReference type="PIRSR" id="PIRSR000450-1"/>
    </source>
</evidence>
<comment type="caution">
    <text evidence="8">Lacks conserved residue(s) required for the propagation of feature annotation.</text>
</comment>
<comment type="catalytic activity">
    <reaction evidence="7 8">
        <text>L-homoserine + acetyl-CoA = O-acetyl-L-homoserine + CoA</text>
        <dbReference type="Rhea" id="RHEA:13701"/>
        <dbReference type="ChEBI" id="CHEBI:57287"/>
        <dbReference type="ChEBI" id="CHEBI:57288"/>
        <dbReference type="ChEBI" id="CHEBI:57476"/>
        <dbReference type="ChEBI" id="CHEBI:57716"/>
        <dbReference type="EC" id="2.3.1.31"/>
    </reaction>
</comment>
<dbReference type="PANTHER" id="PTHR20919">
    <property type="entry name" value="HOMOSERINE O-SUCCINYLTRANSFERASE"/>
    <property type="match status" value="1"/>
</dbReference>
<evidence type="ECO:0000256" key="2">
    <source>
        <dbReference type="ARBA" id="ARBA00022490"/>
    </source>
</evidence>
<dbReference type="GO" id="GO:0008899">
    <property type="term" value="F:homoserine O-succinyltransferase activity"/>
    <property type="evidence" value="ECO:0007669"/>
    <property type="project" value="UniProtKB-UniRule"/>
</dbReference>
<dbReference type="Gene3D" id="3.40.50.880">
    <property type="match status" value="1"/>
</dbReference>
<feature type="binding site" evidence="8">
    <location>
        <position position="249"/>
    </location>
    <ligand>
        <name>substrate</name>
    </ligand>
</feature>
<dbReference type="Pfam" id="PF04204">
    <property type="entry name" value="HTS"/>
    <property type="match status" value="1"/>
</dbReference>
<dbReference type="InterPro" id="IPR033752">
    <property type="entry name" value="MetA_family"/>
</dbReference>
<gene>
    <name evidence="10" type="primary">metA</name>
    <name evidence="8" type="synonym">metAA</name>
    <name evidence="10" type="ORF">ABFV83_00590</name>
</gene>
<organism evidence="10">
    <name type="scientific">Lacrimispora sp. BS-2</name>
    <dbReference type="NCBI Taxonomy" id="3151850"/>
    <lineage>
        <taxon>Bacteria</taxon>
        <taxon>Bacillati</taxon>
        <taxon>Bacillota</taxon>
        <taxon>Clostridia</taxon>
        <taxon>Lachnospirales</taxon>
        <taxon>Lachnospiraceae</taxon>
        <taxon>Lacrimispora</taxon>
    </lineage>
</organism>
<keyword evidence="2 8" id="KW-0963">Cytoplasm</keyword>
<keyword evidence="6 8" id="KW-0012">Acyltransferase</keyword>
<feature type="binding site" evidence="8">
    <location>
        <position position="163"/>
    </location>
    <ligand>
        <name>substrate</name>
    </ligand>
</feature>
<dbReference type="SUPFAM" id="SSF52317">
    <property type="entry name" value="Class I glutamine amidotransferase-like"/>
    <property type="match status" value="1"/>
</dbReference>
<keyword evidence="4 8" id="KW-0808">Transferase</keyword>
<feature type="active site" description="Acyl-thioester intermediate" evidence="8 9">
    <location>
        <position position="142"/>
    </location>
</feature>
<keyword evidence="5 8" id="KW-0486">Methionine biosynthesis</keyword>
<dbReference type="GO" id="GO:0004414">
    <property type="term" value="F:homoserine O-acetyltransferase activity"/>
    <property type="evidence" value="ECO:0007669"/>
    <property type="project" value="UniProtKB-EC"/>
</dbReference>
<evidence type="ECO:0000256" key="3">
    <source>
        <dbReference type="ARBA" id="ARBA00022605"/>
    </source>
</evidence>
<feature type="site" description="Important for acyl-CoA specificity" evidence="8">
    <location>
        <position position="111"/>
    </location>
</feature>
<comment type="pathway">
    <text evidence="8">Amino-acid biosynthesis; L-methionine biosynthesis via de novo pathway; O-acetyl-L-homoserine from L-homoserine: step 1/1.</text>
</comment>
<feature type="active site" description="Proton acceptor" evidence="8">
    <location>
        <position position="235"/>
    </location>
</feature>